<dbReference type="Proteomes" id="UP000252680">
    <property type="component" value="Unassembled WGS sequence"/>
</dbReference>
<sequence length="24" mass="2649">MLCAGADIPIYPQCNFVLRRTVPA</sequence>
<proteinExistence type="predicted"/>
<gene>
    <name evidence="1" type="ORF">NJLHNGOC_00950</name>
</gene>
<keyword evidence="2" id="KW-1185">Reference proteome</keyword>
<name>A0A365Z373_9PROT</name>
<dbReference type="EMBL" id="QEXL01000001">
    <property type="protein sequence ID" value="RBM09785.1"/>
    <property type="molecule type" value="Genomic_DNA"/>
</dbReference>
<protein>
    <submittedName>
        <fullName evidence="1">Uncharacterized protein</fullName>
    </submittedName>
</protein>
<evidence type="ECO:0000313" key="2">
    <source>
        <dbReference type="Proteomes" id="UP000252680"/>
    </source>
</evidence>
<organism evidence="1 2">
    <name type="scientific">Novacetimonas cocois</name>
    <dbReference type="NCBI Taxonomy" id="1747507"/>
    <lineage>
        <taxon>Bacteria</taxon>
        <taxon>Pseudomonadati</taxon>
        <taxon>Pseudomonadota</taxon>
        <taxon>Alphaproteobacteria</taxon>
        <taxon>Acetobacterales</taxon>
        <taxon>Acetobacteraceae</taxon>
        <taxon>Novacetimonas</taxon>
    </lineage>
</organism>
<dbReference type="AlphaFoldDB" id="A0A365Z373"/>
<accession>A0A365Z373</accession>
<evidence type="ECO:0000313" key="1">
    <source>
        <dbReference type="EMBL" id="RBM09785.1"/>
    </source>
</evidence>
<reference evidence="1 2" key="1">
    <citation type="submission" date="2018-05" db="EMBL/GenBank/DDBJ databases">
        <title>Komagataeibacter cocois sp. nov., for a novel cellulose- producing strain isolated from coconut milk.</title>
        <authorList>
            <person name="Liu L."/>
            <person name="Wang Y."/>
            <person name="Liu S."/>
            <person name="Bi J."/>
            <person name="Chen H."/>
            <person name="Deng J."/>
            <person name="Zhang C."/>
            <person name="Hu Q."/>
            <person name="Li C."/>
        </authorList>
    </citation>
    <scope>NUCLEOTIDE SEQUENCE [LARGE SCALE GENOMIC DNA]</scope>
    <source>
        <strain evidence="1 2">WE7</strain>
    </source>
</reference>
<comment type="caution">
    <text evidence="1">The sequence shown here is derived from an EMBL/GenBank/DDBJ whole genome shotgun (WGS) entry which is preliminary data.</text>
</comment>